<dbReference type="RefSeq" id="WP_343788293.1">
    <property type="nucleotide sequence ID" value="NZ_BAAAEU010000006.1"/>
</dbReference>
<protein>
    <recommendedName>
        <fullName evidence="4">Lipoprotein</fullName>
    </recommendedName>
</protein>
<dbReference type="PROSITE" id="PS51257">
    <property type="entry name" value="PROKAR_LIPOPROTEIN"/>
    <property type="match status" value="1"/>
</dbReference>
<reference evidence="2 3" key="1">
    <citation type="journal article" date="2019" name="Int. J. Syst. Evol. Microbiol.">
        <title>The Global Catalogue of Microorganisms (GCM) 10K type strain sequencing project: providing services to taxonomists for standard genome sequencing and annotation.</title>
        <authorList>
            <consortium name="The Broad Institute Genomics Platform"/>
            <consortium name="The Broad Institute Genome Sequencing Center for Infectious Disease"/>
            <person name="Wu L."/>
            <person name="Ma J."/>
        </authorList>
    </citation>
    <scope>NUCLEOTIDE SEQUENCE [LARGE SCALE GENOMIC DNA]</scope>
    <source>
        <strain evidence="2 3">JCM 15421</strain>
    </source>
</reference>
<evidence type="ECO:0000313" key="2">
    <source>
        <dbReference type="EMBL" id="GAA0710928.1"/>
    </source>
</evidence>
<keyword evidence="1" id="KW-0732">Signal</keyword>
<accession>A0ABN1IEJ6</accession>
<dbReference type="Proteomes" id="UP001501523">
    <property type="component" value="Unassembled WGS sequence"/>
</dbReference>
<gene>
    <name evidence="2" type="ORF">GCM10009105_12510</name>
</gene>
<sequence length="141" mass="16113">MHRHLITCGLLLSTALLGACATDPMRSKQKILDDTLRSYAATIRWGDVEQAQAFLDPKLREEHPPSALELARFKQVQITAYNEQPPLPVSDNEVRQIVEIGLVNVNSQSARSVIDRQVWKYDEQTKHWWLTTGLPDISRHE</sequence>
<feature type="signal peptide" evidence="1">
    <location>
        <begin position="1"/>
        <end position="21"/>
    </location>
</feature>
<comment type="caution">
    <text evidence="2">The sequence shown here is derived from an EMBL/GenBank/DDBJ whole genome shotgun (WGS) entry which is preliminary data.</text>
</comment>
<keyword evidence="3" id="KW-1185">Reference proteome</keyword>
<proteinExistence type="predicted"/>
<organism evidence="2 3">
    <name type="scientific">Dokdonella soli</name>
    <dbReference type="NCBI Taxonomy" id="529810"/>
    <lineage>
        <taxon>Bacteria</taxon>
        <taxon>Pseudomonadati</taxon>
        <taxon>Pseudomonadota</taxon>
        <taxon>Gammaproteobacteria</taxon>
        <taxon>Lysobacterales</taxon>
        <taxon>Rhodanobacteraceae</taxon>
        <taxon>Dokdonella</taxon>
    </lineage>
</organism>
<feature type="chain" id="PRO_5047355260" description="Lipoprotein" evidence="1">
    <location>
        <begin position="22"/>
        <end position="141"/>
    </location>
</feature>
<name>A0ABN1IEJ6_9GAMM</name>
<dbReference type="EMBL" id="BAAAEU010000006">
    <property type="protein sequence ID" value="GAA0710928.1"/>
    <property type="molecule type" value="Genomic_DNA"/>
</dbReference>
<evidence type="ECO:0008006" key="4">
    <source>
        <dbReference type="Google" id="ProtNLM"/>
    </source>
</evidence>
<evidence type="ECO:0000313" key="3">
    <source>
        <dbReference type="Proteomes" id="UP001501523"/>
    </source>
</evidence>
<evidence type="ECO:0000256" key="1">
    <source>
        <dbReference type="SAM" id="SignalP"/>
    </source>
</evidence>